<feature type="transmembrane region" description="Helical" evidence="3">
    <location>
        <begin position="21"/>
        <end position="48"/>
    </location>
</feature>
<feature type="region of interest" description="Disordered" evidence="2">
    <location>
        <begin position="50"/>
        <end position="88"/>
    </location>
</feature>
<evidence type="ECO:0000313" key="4">
    <source>
        <dbReference type="EMBL" id="GHE15754.1"/>
    </source>
</evidence>
<dbReference type="CDD" id="cd05829">
    <property type="entry name" value="Sortase_F"/>
    <property type="match status" value="1"/>
</dbReference>
<proteinExistence type="predicted"/>
<evidence type="ECO:0008006" key="6">
    <source>
        <dbReference type="Google" id="ProtNLM"/>
    </source>
</evidence>
<feature type="compositionally biased region" description="Low complexity" evidence="2">
    <location>
        <begin position="59"/>
        <end position="88"/>
    </location>
</feature>
<evidence type="ECO:0000256" key="3">
    <source>
        <dbReference type="SAM" id="Phobius"/>
    </source>
</evidence>
<keyword evidence="3" id="KW-1133">Transmembrane helix</keyword>
<comment type="caution">
    <text evidence="4">The sequence shown here is derived from an EMBL/GenBank/DDBJ whole genome shotgun (WGS) entry which is preliminary data.</text>
</comment>
<dbReference type="InterPro" id="IPR023365">
    <property type="entry name" value="Sortase_dom-sf"/>
</dbReference>
<dbReference type="Gene3D" id="2.40.260.10">
    <property type="entry name" value="Sortase"/>
    <property type="match status" value="1"/>
</dbReference>
<dbReference type="EMBL" id="BNAD01000001">
    <property type="protein sequence ID" value="GHE15754.1"/>
    <property type="molecule type" value="Genomic_DNA"/>
</dbReference>
<organism evidence="4 5">
    <name type="scientific">Nocardioides flavus</name>
    <name type="common">ex Wang et al. 2016</name>
    <dbReference type="NCBI Taxonomy" id="2058780"/>
    <lineage>
        <taxon>Bacteria</taxon>
        <taxon>Bacillati</taxon>
        <taxon>Actinomycetota</taxon>
        <taxon>Actinomycetes</taxon>
        <taxon>Propionibacteriales</taxon>
        <taxon>Nocardioidaceae</taxon>
        <taxon>Nocardioides</taxon>
    </lineage>
</organism>
<dbReference type="Pfam" id="PF04203">
    <property type="entry name" value="Sortase"/>
    <property type="match status" value="1"/>
</dbReference>
<dbReference type="Proteomes" id="UP000597341">
    <property type="component" value="Unassembled WGS sequence"/>
</dbReference>
<keyword evidence="3" id="KW-0472">Membrane</keyword>
<dbReference type="InterPro" id="IPR005754">
    <property type="entry name" value="Sortase"/>
</dbReference>
<reference evidence="5" key="1">
    <citation type="journal article" date="2019" name="Int. J. Syst. Evol. Microbiol.">
        <title>The Global Catalogue of Microorganisms (GCM) 10K type strain sequencing project: providing services to taxonomists for standard genome sequencing and annotation.</title>
        <authorList>
            <consortium name="The Broad Institute Genomics Platform"/>
            <consortium name="The Broad Institute Genome Sequencing Center for Infectious Disease"/>
            <person name="Wu L."/>
            <person name="Ma J."/>
        </authorList>
    </citation>
    <scope>NUCLEOTIDE SEQUENCE [LARGE SCALE GENOMIC DNA]</scope>
    <source>
        <strain evidence="5">CGMCC 1.12791</strain>
    </source>
</reference>
<keyword evidence="1" id="KW-0378">Hydrolase</keyword>
<accession>A0ABQ3HED0</accession>
<keyword evidence="3" id="KW-0812">Transmembrane</keyword>
<evidence type="ECO:0000256" key="1">
    <source>
        <dbReference type="ARBA" id="ARBA00022801"/>
    </source>
</evidence>
<dbReference type="SUPFAM" id="SSF63817">
    <property type="entry name" value="Sortase"/>
    <property type="match status" value="1"/>
</dbReference>
<name>A0ABQ3HED0_9ACTN</name>
<gene>
    <name evidence="4" type="ORF">GCM10011376_05480</name>
</gene>
<sequence>MVRAHGSGGSAHVADAAPRRLTAVLLGAAAPALVAGGLLLAGGALGTWPSPADDPSPSPAVVAVSEHARTAPSSTAAPSPATARATADPGVRPDVVVVPELGVRAPVTGIRTVDGALTPPDDPSQVGWWTGGARPGASTGAAVVTGHTVRAGGGAFDDLETLTAGDEVLVRSGTRTVPFVVDSVEVLSREQLARRSASLFSRSGSGRLVLITCEDWDGTSYRSNVVVTARRG</sequence>
<evidence type="ECO:0000313" key="5">
    <source>
        <dbReference type="Proteomes" id="UP000597341"/>
    </source>
</evidence>
<protein>
    <recommendedName>
        <fullName evidence="6">LPXTG-site transpeptidase (Sortase) family protein</fullName>
    </recommendedName>
</protein>
<dbReference type="InterPro" id="IPR042001">
    <property type="entry name" value="Sortase_F"/>
</dbReference>
<evidence type="ECO:0000256" key="2">
    <source>
        <dbReference type="SAM" id="MobiDB-lite"/>
    </source>
</evidence>
<keyword evidence="5" id="KW-1185">Reference proteome</keyword>